<name>E8UV93_THEBF</name>
<protein>
    <submittedName>
        <fullName evidence="1">Uncharacterized protein</fullName>
    </submittedName>
</protein>
<evidence type="ECO:0000313" key="1">
    <source>
        <dbReference type="EMBL" id="ADV79036.1"/>
    </source>
</evidence>
<keyword evidence="2" id="KW-1185">Reference proteome</keyword>
<dbReference type="AlphaFoldDB" id="E8UV93"/>
<accession>E8UV93</accession>
<dbReference type="EMBL" id="CP002466">
    <property type="protein sequence ID" value="ADV79036.1"/>
    <property type="molecule type" value="Genomic_DNA"/>
</dbReference>
<evidence type="ECO:0000313" key="2">
    <source>
        <dbReference type="Proteomes" id="UP000002062"/>
    </source>
</evidence>
<reference evidence="1 2" key="1">
    <citation type="submission" date="2011-01" db="EMBL/GenBank/DDBJ databases">
        <title>Complete sequence of Thermoanaerobacter brockii finnii Ako-1.</title>
        <authorList>
            <consortium name="US DOE Joint Genome Institute"/>
            <person name="Lucas S."/>
            <person name="Copeland A."/>
            <person name="Lapidus A."/>
            <person name="Cheng J.-F."/>
            <person name="Goodwin L."/>
            <person name="Pitluck S."/>
            <person name="Chertkov O."/>
            <person name="Munk C."/>
            <person name="Detter J.C."/>
            <person name="Han C."/>
            <person name="Tapia R."/>
            <person name="Land M."/>
            <person name="Hauser L."/>
            <person name="Kyrpides N."/>
            <person name="Ivanova N."/>
            <person name="Mikhailova N."/>
            <person name="Pagani I."/>
            <person name="Hemme C.L."/>
            <person name="Woyke T."/>
        </authorList>
    </citation>
    <scope>NUCLEOTIDE SEQUENCE [LARGE SCALE GENOMIC DNA]</scope>
    <source>
        <strain evidence="2">ATCC 43586 / DSM 3389 / AKO-1</strain>
    </source>
</reference>
<gene>
    <name evidence="1" type="ordered locus">Thebr_0421</name>
</gene>
<dbReference type="RefSeq" id="WP_013570779.1">
    <property type="nucleotide sequence ID" value="NC_014964.1"/>
</dbReference>
<dbReference type="HOGENOM" id="CLU_2541472_0_0_9"/>
<dbReference type="Proteomes" id="UP000002062">
    <property type="component" value="Chromosome"/>
</dbReference>
<organism evidence="1 2">
    <name type="scientific">Thermoanaerobacter brockii subsp. finnii (strain ATCC 43586 / DSM 3389 / AKO-1)</name>
    <name type="common">Thermoanaerobacter finnii</name>
    <dbReference type="NCBI Taxonomy" id="509193"/>
    <lineage>
        <taxon>Bacteria</taxon>
        <taxon>Bacillati</taxon>
        <taxon>Bacillota</taxon>
        <taxon>Clostridia</taxon>
        <taxon>Thermoanaerobacterales</taxon>
        <taxon>Thermoanaerobacteraceae</taxon>
        <taxon>Thermoanaerobacter</taxon>
    </lineage>
</organism>
<proteinExistence type="predicted"/>
<dbReference type="KEGG" id="tbo:Thebr_0421"/>
<sequence length="83" mass="9367" precursor="true">MIKKLKALLTLVIGIILFTYMAVVIPFENPPVWVICLSCELLPLCGGGCPGLIFDRYGTLQEVDPRCCRRKNNETPNNRQKCQ</sequence>